<name>A0ABV7ZGG0_9HELI</name>
<sequence length="235" mass="26181">MGFCSLKRLVLGYMVVLGLLRAEEVSALMLRGIKATHDGRYKEAFHLFKQAHKQGDLLGSAYLGEMYLFGDGMKEDACKAKHYFTLVIKKKPSQNGDVAVIMAKALLSSMYSDGSCVKKDWDKTAQLLTEVLEANGALIRLDGTNLYVNLDELRAQDFGKFSLRGGMVGASVDMMGQCLEFSPKFKASKQALLIAKACYEKALEFGLDATKHLQRVQQKLQRQTPKQNPEVKIFL</sequence>
<comment type="catalytic activity">
    <reaction evidence="1">
        <text>a beta-lactam + H2O = a substituted beta-amino acid</text>
        <dbReference type="Rhea" id="RHEA:20401"/>
        <dbReference type="ChEBI" id="CHEBI:15377"/>
        <dbReference type="ChEBI" id="CHEBI:35627"/>
        <dbReference type="ChEBI" id="CHEBI:140347"/>
        <dbReference type="EC" id="3.5.2.6"/>
    </reaction>
</comment>
<dbReference type="Gene3D" id="1.25.40.10">
    <property type="entry name" value="Tetratricopeptide repeat domain"/>
    <property type="match status" value="1"/>
</dbReference>
<evidence type="ECO:0000256" key="3">
    <source>
        <dbReference type="ARBA" id="ARBA00023157"/>
    </source>
</evidence>
<dbReference type="SUPFAM" id="SSF81901">
    <property type="entry name" value="HCP-like"/>
    <property type="match status" value="1"/>
</dbReference>
<dbReference type="SMART" id="SM00671">
    <property type="entry name" value="SEL1"/>
    <property type="match status" value="3"/>
</dbReference>
<organism evidence="5 6">
    <name type="scientific">Helicobacter baculiformis</name>
    <dbReference type="NCBI Taxonomy" id="427351"/>
    <lineage>
        <taxon>Bacteria</taxon>
        <taxon>Pseudomonadati</taxon>
        <taxon>Campylobacterota</taxon>
        <taxon>Epsilonproteobacteria</taxon>
        <taxon>Campylobacterales</taxon>
        <taxon>Helicobacteraceae</taxon>
        <taxon>Helicobacter</taxon>
    </lineage>
</organism>
<dbReference type="EMBL" id="JBHRZO010000009">
    <property type="protein sequence ID" value="MFC3847270.1"/>
    <property type="molecule type" value="Genomic_DNA"/>
</dbReference>
<accession>A0ABV7ZGG0</accession>
<proteinExistence type="predicted"/>
<evidence type="ECO:0000256" key="1">
    <source>
        <dbReference type="ARBA" id="ARBA00001526"/>
    </source>
</evidence>
<gene>
    <name evidence="5" type="ORF">ACFOPX_01805</name>
</gene>
<evidence type="ECO:0000256" key="4">
    <source>
        <dbReference type="ARBA" id="ARBA00023251"/>
    </source>
</evidence>
<dbReference type="EC" id="3.5.2.6" evidence="2"/>
<keyword evidence="3" id="KW-1015">Disulfide bond</keyword>
<evidence type="ECO:0000313" key="5">
    <source>
        <dbReference type="EMBL" id="MFC3847270.1"/>
    </source>
</evidence>
<dbReference type="Proteomes" id="UP001595783">
    <property type="component" value="Unassembled WGS sequence"/>
</dbReference>
<dbReference type="InterPro" id="IPR011990">
    <property type="entry name" value="TPR-like_helical_dom_sf"/>
</dbReference>
<evidence type="ECO:0000313" key="6">
    <source>
        <dbReference type="Proteomes" id="UP001595783"/>
    </source>
</evidence>
<keyword evidence="4" id="KW-0046">Antibiotic resistance</keyword>
<dbReference type="RefSeq" id="WP_104751519.1">
    <property type="nucleotide sequence ID" value="NZ_FZMF01000001.1"/>
</dbReference>
<comment type="caution">
    <text evidence="5">The sequence shown here is derived from an EMBL/GenBank/DDBJ whole genome shotgun (WGS) entry which is preliminary data.</text>
</comment>
<protein>
    <recommendedName>
        <fullName evidence="2">beta-lactamase</fullName>
        <ecNumber evidence="2">3.5.2.6</ecNumber>
    </recommendedName>
</protein>
<reference evidence="6" key="1">
    <citation type="journal article" date="2019" name="Int. J. Syst. Evol. Microbiol.">
        <title>The Global Catalogue of Microorganisms (GCM) 10K type strain sequencing project: providing services to taxonomists for standard genome sequencing and annotation.</title>
        <authorList>
            <consortium name="The Broad Institute Genomics Platform"/>
            <consortium name="The Broad Institute Genome Sequencing Center for Infectious Disease"/>
            <person name="Wu L."/>
            <person name="Ma J."/>
        </authorList>
    </citation>
    <scope>NUCLEOTIDE SEQUENCE [LARGE SCALE GENOMIC DNA]</scope>
    <source>
        <strain evidence="6">CCUG 53816</strain>
    </source>
</reference>
<evidence type="ECO:0000256" key="2">
    <source>
        <dbReference type="ARBA" id="ARBA00012865"/>
    </source>
</evidence>
<dbReference type="InterPro" id="IPR006597">
    <property type="entry name" value="Sel1-like"/>
</dbReference>
<keyword evidence="6" id="KW-1185">Reference proteome</keyword>